<evidence type="ECO:0000313" key="1">
    <source>
        <dbReference type="EMBL" id="KAB2933606.1"/>
    </source>
</evidence>
<dbReference type="EMBL" id="WBUI01000005">
    <property type="protein sequence ID" value="KAB2933606.1"/>
    <property type="molecule type" value="Genomic_DNA"/>
</dbReference>
<organism evidence="1 2">
    <name type="scientific">Leptonema illini</name>
    <dbReference type="NCBI Taxonomy" id="183"/>
    <lineage>
        <taxon>Bacteria</taxon>
        <taxon>Pseudomonadati</taxon>
        <taxon>Spirochaetota</taxon>
        <taxon>Spirochaetia</taxon>
        <taxon>Leptospirales</taxon>
        <taxon>Leptospiraceae</taxon>
        <taxon>Leptonema</taxon>
    </lineage>
</organism>
<protein>
    <recommendedName>
        <fullName evidence="3">Lipoprotein</fullName>
    </recommendedName>
</protein>
<comment type="caution">
    <text evidence="1">The sequence shown here is derived from an EMBL/GenBank/DDBJ whole genome shotgun (WGS) entry which is preliminary data.</text>
</comment>
<dbReference type="PROSITE" id="PS51257">
    <property type="entry name" value="PROKAR_LIPOPROTEIN"/>
    <property type="match status" value="1"/>
</dbReference>
<dbReference type="Proteomes" id="UP000460298">
    <property type="component" value="Unassembled WGS sequence"/>
</dbReference>
<gene>
    <name evidence="1" type="ORF">F9K24_07100</name>
</gene>
<evidence type="ECO:0000313" key="2">
    <source>
        <dbReference type="Proteomes" id="UP000460298"/>
    </source>
</evidence>
<proteinExistence type="predicted"/>
<reference evidence="1 2" key="1">
    <citation type="submission" date="2019-10" db="EMBL/GenBank/DDBJ databases">
        <title>Extracellular Electron Transfer in a Candidatus Methanoperedens spp. Enrichment Culture.</title>
        <authorList>
            <person name="Berger S."/>
            <person name="Rangel Shaw D."/>
            <person name="Berben T."/>
            <person name="In 'T Zandt M."/>
            <person name="Frank J."/>
            <person name="Reimann J."/>
            <person name="Jetten M.S.M."/>
            <person name="Welte C.U."/>
        </authorList>
    </citation>
    <scope>NUCLEOTIDE SEQUENCE [LARGE SCALE GENOMIC DNA]</scope>
    <source>
        <strain evidence="1">SB12</strain>
    </source>
</reference>
<sequence>MKRHMLWMVASLLGLLLSSCDVREILPNDLSDPAHARYVASGDKAKDRQQFEAYLLLCPQILQPYLDAEYQACLLEPDATPEGCRNLNGVLGTLASIECAAGLVDYHSGARKYEFNDLHAEEAF</sequence>
<name>A0A833H2U9_9LEPT</name>
<accession>A0A833H2U9</accession>
<dbReference type="AlphaFoldDB" id="A0A833H2U9"/>
<evidence type="ECO:0008006" key="3">
    <source>
        <dbReference type="Google" id="ProtNLM"/>
    </source>
</evidence>